<sequence length="113" mass="12755">MSNKVIRGGISLSEIPFQFQSQYVWTIQLYGVQASGSHKQLGFISEPTEIKEPWSFTFHVDDNHVTGDVEMYGIRVEVLDGVVVVADAVHHFPVDREGDAPTLQQLILRPQYI</sequence>
<reference evidence="1 2" key="1">
    <citation type="submission" date="2015-10" db="EMBL/GenBank/DDBJ databases">
        <title>Pseudomonas helleri sp. nov. and Pseudomonas weihenstephanensis sp. nov., isolated from raw cows milk.</title>
        <authorList>
            <person name="Von Neubeck M."/>
            <person name="Huptas C."/>
            <person name="Wenning M."/>
            <person name="Scherer S."/>
        </authorList>
    </citation>
    <scope>NUCLEOTIDE SEQUENCE [LARGE SCALE GENOMIC DNA]</scope>
    <source>
        <strain evidence="1 2">BSTT44</strain>
    </source>
</reference>
<comment type="caution">
    <text evidence="1">The sequence shown here is derived from an EMBL/GenBank/DDBJ whole genome shotgun (WGS) entry which is preliminary data.</text>
</comment>
<keyword evidence="2" id="KW-1185">Reference proteome</keyword>
<evidence type="ECO:0000313" key="1">
    <source>
        <dbReference type="EMBL" id="KQB51621.1"/>
    </source>
</evidence>
<dbReference type="Proteomes" id="UP000050342">
    <property type="component" value="Unassembled WGS sequence"/>
</dbReference>
<name>A0A0Q0SJN2_9PSED</name>
<dbReference type="STRING" id="1563157.AQS70_04820"/>
<dbReference type="AlphaFoldDB" id="A0A0Q0SJN2"/>
<evidence type="ECO:0000313" key="2">
    <source>
        <dbReference type="Proteomes" id="UP000050342"/>
    </source>
</evidence>
<proteinExistence type="predicted"/>
<gene>
    <name evidence="1" type="ORF">AQS70_04820</name>
</gene>
<dbReference type="OrthoDB" id="6917047at2"/>
<dbReference type="RefSeq" id="WP_055104863.1">
    <property type="nucleotide sequence ID" value="NZ_LLWH01000231.1"/>
</dbReference>
<protein>
    <submittedName>
        <fullName evidence="1">Uncharacterized protein</fullName>
    </submittedName>
</protein>
<organism evidence="1 2">
    <name type="scientific">Pseudomonas endophytica</name>
    <dbReference type="NCBI Taxonomy" id="1563157"/>
    <lineage>
        <taxon>Bacteria</taxon>
        <taxon>Pseudomonadati</taxon>
        <taxon>Pseudomonadota</taxon>
        <taxon>Gammaproteobacteria</taxon>
        <taxon>Pseudomonadales</taxon>
        <taxon>Pseudomonadaceae</taxon>
        <taxon>Pseudomonas</taxon>
    </lineage>
</organism>
<accession>A0A0Q0SJN2</accession>
<dbReference type="EMBL" id="LLWH01000231">
    <property type="protein sequence ID" value="KQB51621.1"/>
    <property type="molecule type" value="Genomic_DNA"/>
</dbReference>